<reference evidence="2 3" key="1">
    <citation type="submission" date="2024-04" db="EMBL/GenBank/DDBJ databases">
        <title>Dissimilatory iodate-reducing microorganisms contribute to the enrichment of iodine in groundwater.</title>
        <authorList>
            <person name="Jiang Z."/>
        </authorList>
    </citation>
    <scope>NUCLEOTIDE SEQUENCE [LARGE SCALE GENOMIC DNA]</scope>
    <source>
        <strain evidence="2 3">NCP973</strain>
    </source>
</reference>
<accession>A0ABZ2XFP3</accession>
<dbReference type="InterPro" id="IPR052726">
    <property type="entry name" value="Phage_Baseplate_Hub"/>
</dbReference>
<name>A0ABZ2XFP3_9RHOO</name>
<evidence type="ECO:0000313" key="3">
    <source>
        <dbReference type="Proteomes" id="UP001479520"/>
    </source>
</evidence>
<dbReference type="PANTHER" id="PTHR35862:SF3">
    <property type="entry name" value="FELS-2 PROPHAGE PROTEIN"/>
    <property type="match status" value="1"/>
</dbReference>
<gene>
    <name evidence="2" type="ORF">AADV58_10270</name>
</gene>
<dbReference type="RefSeq" id="WP_341743110.1">
    <property type="nucleotide sequence ID" value="NZ_CP151406.1"/>
</dbReference>
<keyword evidence="3" id="KW-1185">Reference proteome</keyword>
<feature type="region of interest" description="Disordered" evidence="1">
    <location>
        <begin position="324"/>
        <end position="347"/>
    </location>
</feature>
<dbReference type="Pfam" id="PF05954">
    <property type="entry name" value="Phage_GPD"/>
    <property type="match status" value="1"/>
</dbReference>
<dbReference type="Proteomes" id="UP001479520">
    <property type="component" value="Chromosome"/>
</dbReference>
<evidence type="ECO:0000313" key="2">
    <source>
        <dbReference type="EMBL" id="WZJ20339.1"/>
    </source>
</evidence>
<organism evidence="2 3">
    <name type="scientific">Azonexus hydrophilus</name>
    <dbReference type="NCBI Taxonomy" id="418702"/>
    <lineage>
        <taxon>Bacteria</taxon>
        <taxon>Pseudomonadati</taxon>
        <taxon>Pseudomonadota</taxon>
        <taxon>Betaproteobacteria</taxon>
        <taxon>Rhodocyclales</taxon>
        <taxon>Azonexaceae</taxon>
        <taxon>Azonexus</taxon>
    </lineage>
</organism>
<dbReference type="SUPFAM" id="SSF69279">
    <property type="entry name" value="Phage tail proteins"/>
    <property type="match status" value="1"/>
</dbReference>
<protein>
    <submittedName>
        <fullName evidence="2">Contractile injection system protein, VgrG/Pvc8 family</fullName>
    </submittedName>
</protein>
<feature type="compositionally biased region" description="Basic and acidic residues" evidence="1">
    <location>
        <begin position="328"/>
        <end position="347"/>
    </location>
</feature>
<sequence>MIDLQQYIARQPDRRIEWRVAVGDREVTSTDERKRLISLTHTDQRGFEADSLDIDLDDSDGALAMPAKGVEITLAFGWSGDGLVEKGKYIVAEVAHRGTPDVLSIRATSADLAAGLSTQRERAWHETTFGAIVRTIADENGLKPLVHASLDSIAIEHEDQTNESSASFLTRLAKRYDAYATVKQNSLIVSPAGTGITATGREIPPLLITRQTGDGHSFLVADRDTYAGVRALYNDVDRAIKGEVVWGDSEDAIERKAPATPAAATPNGQFKTLPNTYPTRARALRVARSEWQKLKANKASRAAYIGIKAKYDDRNLGVSGEVTYGQADDDRRSSAAKRQAEADAVKAKGSDSAFERTADNLKTLRHVYATKANAERAARAEWRRLQRGAASFTYIPAVGLPEACPDMPAVLSGWKPEIDGSNWIVTKVTNTITADGGYGQALEFEVKATELPPG</sequence>
<evidence type="ECO:0000256" key="1">
    <source>
        <dbReference type="SAM" id="MobiDB-lite"/>
    </source>
</evidence>
<dbReference type="PANTHER" id="PTHR35862">
    <property type="entry name" value="FELS-2 PROPHAGE PROTEIN"/>
    <property type="match status" value="1"/>
</dbReference>
<proteinExistence type="predicted"/>
<dbReference type="EMBL" id="CP151406">
    <property type="protein sequence ID" value="WZJ20339.1"/>
    <property type="molecule type" value="Genomic_DNA"/>
</dbReference>